<dbReference type="EMBL" id="MHNY01000033">
    <property type="protein sequence ID" value="OGZ55074.1"/>
    <property type="molecule type" value="Genomic_DNA"/>
</dbReference>
<evidence type="ECO:0000313" key="3">
    <source>
        <dbReference type="Proteomes" id="UP000178186"/>
    </source>
</evidence>
<reference evidence="2 3" key="1">
    <citation type="journal article" date="2016" name="Nat. Commun.">
        <title>Thousands of microbial genomes shed light on interconnected biogeochemical processes in an aquifer system.</title>
        <authorList>
            <person name="Anantharaman K."/>
            <person name="Brown C.T."/>
            <person name="Hug L.A."/>
            <person name="Sharon I."/>
            <person name="Castelle C.J."/>
            <person name="Probst A.J."/>
            <person name="Thomas B.C."/>
            <person name="Singh A."/>
            <person name="Wilkins M.J."/>
            <person name="Karaoz U."/>
            <person name="Brodie E.L."/>
            <person name="Williams K.H."/>
            <person name="Hubbard S.S."/>
            <person name="Banfield J.F."/>
        </authorList>
    </citation>
    <scope>NUCLEOTIDE SEQUENCE [LARGE SCALE GENOMIC DNA]</scope>
</reference>
<comment type="caution">
    <text evidence="2">The sequence shown here is derived from an EMBL/GenBank/DDBJ whole genome shotgun (WGS) entry which is preliminary data.</text>
</comment>
<dbReference type="Pfam" id="PF18929">
    <property type="entry name" value="DUF5678"/>
    <property type="match status" value="1"/>
</dbReference>
<accession>A0A1G2GXZ2</accession>
<proteinExistence type="predicted"/>
<feature type="domain" description="DUF5678" evidence="1">
    <location>
        <begin position="11"/>
        <end position="44"/>
    </location>
</feature>
<protein>
    <recommendedName>
        <fullName evidence="1">DUF5678 domain-containing protein</fullName>
    </recommendedName>
</protein>
<dbReference type="Proteomes" id="UP000178186">
    <property type="component" value="Unassembled WGS sequence"/>
</dbReference>
<sequence>MQKKIPTIDIKKYGGKQVAVVNGRIVAFGETTKEVLERARKKTVHSQWKEILLITVPRGLTVVYRL</sequence>
<name>A0A1G2GXZ2_9BACT</name>
<organism evidence="2 3">
    <name type="scientific">Candidatus Ryanbacteria bacterium RIFCSPLOWO2_02_FULL_45_11c</name>
    <dbReference type="NCBI Taxonomy" id="1802128"/>
    <lineage>
        <taxon>Bacteria</taxon>
        <taxon>Candidatus Ryaniibacteriota</taxon>
    </lineage>
</organism>
<dbReference type="STRING" id="1802128.A3H64_03785"/>
<evidence type="ECO:0000259" key="1">
    <source>
        <dbReference type="Pfam" id="PF18929"/>
    </source>
</evidence>
<dbReference type="AlphaFoldDB" id="A0A1G2GXZ2"/>
<dbReference type="InterPro" id="IPR043734">
    <property type="entry name" value="DUF5678"/>
</dbReference>
<evidence type="ECO:0000313" key="2">
    <source>
        <dbReference type="EMBL" id="OGZ55074.1"/>
    </source>
</evidence>
<gene>
    <name evidence="2" type="ORF">A3H64_03785</name>
</gene>